<sequence length="272" mass="31037">MEHDEEHDGGCVCHTQGLIWVDDTSARGMTRLQKEFDGIGPIMPKFTIRPFASFASRKRDELGIPLFCHLIEHRHEDEPDKIRVQHYGSSDRWAFDLSGLHQCAPYNNLCLADLFLRYERLDDGRIAFDREQSHQYFSAMRLSRLETFGMLAEPGQRREPGVVALVEERAGLVLPLPLGCVVSWMHFGDGSGVEIAVYDGAAMRRRMDLYPEYCDDGAALNDDDIERDIADCVDVIKRLENGTLSQSELRNAMPRYPFAERRGDGETIKERN</sequence>
<comment type="caution">
    <text evidence="1">The sequence shown here is derived from an EMBL/GenBank/DDBJ whole genome shotgun (WGS) entry which is preliminary data.</text>
</comment>
<name>A0A430FPB7_9BIFI</name>
<organism evidence="1 2">
    <name type="scientific">Bifidobacterium samirii</name>
    <dbReference type="NCBI Taxonomy" id="2306974"/>
    <lineage>
        <taxon>Bacteria</taxon>
        <taxon>Bacillati</taxon>
        <taxon>Actinomycetota</taxon>
        <taxon>Actinomycetes</taxon>
        <taxon>Bifidobacteriales</taxon>
        <taxon>Bifidobacteriaceae</taxon>
        <taxon>Bifidobacterium</taxon>
    </lineage>
</organism>
<evidence type="ECO:0000313" key="1">
    <source>
        <dbReference type="EMBL" id="RSX54666.1"/>
    </source>
</evidence>
<reference evidence="1 2" key="1">
    <citation type="submission" date="2018-09" db="EMBL/GenBank/DDBJ databases">
        <title>Characterization of the phylogenetic diversity of five novel species belonging to the genus Bifidobacterium.</title>
        <authorList>
            <person name="Lugli G.A."/>
            <person name="Duranti S."/>
            <person name="Milani C."/>
        </authorList>
    </citation>
    <scope>NUCLEOTIDE SEQUENCE [LARGE SCALE GENOMIC DNA]</scope>
    <source>
        <strain evidence="1 2">2033B</strain>
    </source>
</reference>
<accession>A0A430FPB7</accession>
<dbReference type="RefSeq" id="WP_125968702.1">
    <property type="nucleotide sequence ID" value="NZ_QXGK01000015.1"/>
</dbReference>
<dbReference type="AlphaFoldDB" id="A0A430FPB7"/>
<gene>
    <name evidence="1" type="ORF">D2E24_1436</name>
</gene>
<evidence type="ECO:0000313" key="2">
    <source>
        <dbReference type="Proteomes" id="UP000287470"/>
    </source>
</evidence>
<dbReference type="EMBL" id="QXGK01000015">
    <property type="protein sequence ID" value="RSX54666.1"/>
    <property type="molecule type" value="Genomic_DNA"/>
</dbReference>
<keyword evidence="2" id="KW-1185">Reference proteome</keyword>
<protein>
    <submittedName>
        <fullName evidence="1">Uncharacterized protein</fullName>
    </submittedName>
</protein>
<proteinExistence type="predicted"/>
<dbReference type="Proteomes" id="UP000287470">
    <property type="component" value="Unassembled WGS sequence"/>
</dbReference>
<dbReference type="OrthoDB" id="3231208at2"/>